<dbReference type="GO" id="GO:0016787">
    <property type="term" value="F:hydrolase activity"/>
    <property type="evidence" value="ECO:0007669"/>
    <property type="project" value="UniProtKB-KW"/>
</dbReference>
<evidence type="ECO:0000313" key="5">
    <source>
        <dbReference type="Proteomes" id="UP000054537"/>
    </source>
</evidence>
<evidence type="ECO:0000259" key="3">
    <source>
        <dbReference type="PROSITE" id="PS51462"/>
    </source>
</evidence>
<gene>
    <name evidence="4" type="ORF">MB27_10710</name>
</gene>
<dbReference type="PROSITE" id="PS00893">
    <property type="entry name" value="NUDIX_BOX"/>
    <property type="match status" value="1"/>
</dbReference>
<name>A0A0A6XBX6_ACTUT</name>
<evidence type="ECO:0000256" key="2">
    <source>
        <dbReference type="ARBA" id="ARBA00022801"/>
    </source>
</evidence>
<dbReference type="EMBL" id="JRTT01000010">
    <property type="protein sequence ID" value="KHD77617.1"/>
    <property type="molecule type" value="Genomic_DNA"/>
</dbReference>
<dbReference type="eggNOG" id="COG0494">
    <property type="taxonomic scope" value="Bacteria"/>
</dbReference>
<dbReference type="PANTHER" id="PTHR43046:SF14">
    <property type="entry name" value="MUTT_NUDIX FAMILY PROTEIN"/>
    <property type="match status" value="1"/>
</dbReference>
<accession>A0A0A6XBX6</accession>
<evidence type="ECO:0000256" key="1">
    <source>
        <dbReference type="ARBA" id="ARBA00001946"/>
    </source>
</evidence>
<dbReference type="Proteomes" id="UP000054537">
    <property type="component" value="Unassembled WGS sequence"/>
</dbReference>
<sequence>MLEVVSRRDAVRNGWLHRIATTICRDDDGRVLVHRRPDDAGRFPGHYETSFGGAVRAGETYTAAARRELAEETGLDLPVRHLVTFLCHGRTGSYHLAVYGARVPGTDLGRLRPDPEAVAWHGWLTEPELREARERWLFVPDGRVAYDRAAGHW</sequence>
<dbReference type="Pfam" id="PF00293">
    <property type="entry name" value="NUDIX"/>
    <property type="match status" value="1"/>
</dbReference>
<dbReference type="PANTHER" id="PTHR43046">
    <property type="entry name" value="GDP-MANNOSE MANNOSYL HYDROLASE"/>
    <property type="match status" value="1"/>
</dbReference>
<comment type="caution">
    <text evidence="4">The sequence shown here is derived from an EMBL/GenBank/DDBJ whole genome shotgun (WGS) entry which is preliminary data.</text>
</comment>
<dbReference type="InterPro" id="IPR020084">
    <property type="entry name" value="NUDIX_hydrolase_CS"/>
</dbReference>
<reference evidence="4 5" key="1">
    <citation type="submission" date="2014-10" db="EMBL/GenBank/DDBJ databases">
        <title>Draft genome sequence of Actinoplanes utahensis NRRL 12052.</title>
        <authorList>
            <person name="Velasco-Bucheli B."/>
            <person name="del Cerro C."/>
            <person name="Hormigo D."/>
            <person name="Garcia J.L."/>
            <person name="Acebal C."/>
            <person name="Arroyo M."/>
            <person name="de la Mata I."/>
        </authorList>
    </citation>
    <scope>NUCLEOTIDE SEQUENCE [LARGE SCALE GENOMIC DNA]</scope>
    <source>
        <strain evidence="4 5">NRRL 12052</strain>
    </source>
</reference>
<dbReference type="InterPro" id="IPR000086">
    <property type="entry name" value="NUDIX_hydrolase_dom"/>
</dbReference>
<dbReference type="STRING" id="1869.MB27_10710"/>
<evidence type="ECO:0000313" key="4">
    <source>
        <dbReference type="EMBL" id="KHD77617.1"/>
    </source>
</evidence>
<dbReference type="AlphaFoldDB" id="A0A0A6XBX6"/>
<protein>
    <recommendedName>
        <fullName evidence="3">Nudix hydrolase domain-containing protein</fullName>
    </recommendedName>
</protein>
<dbReference type="InterPro" id="IPR015797">
    <property type="entry name" value="NUDIX_hydrolase-like_dom_sf"/>
</dbReference>
<comment type="cofactor">
    <cofactor evidence="1">
        <name>Mg(2+)</name>
        <dbReference type="ChEBI" id="CHEBI:18420"/>
    </cofactor>
</comment>
<keyword evidence="2" id="KW-0378">Hydrolase</keyword>
<proteinExistence type="predicted"/>
<dbReference type="SUPFAM" id="SSF55811">
    <property type="entry name" value="Nudix"/>
    <property type="match status" value="1"/>
</dbReference>
<dbReference type="Gene3D" id="3.90.79.10">
    <property type="entry name" value="Nucleoside Triphosphate Pyrophosphohydrolase"/>
    <property type="match status" value="1"/>
</dbReference>
<dbReference type="CDD" id="cd04697">
    <property type="entry name" value="NUDIX_Hydrolase"/>
    <property type="match status" value="1"/>
</dbReference>
<organism evidence="4 5">
    <name type="scientific">Actinoplanes utahensis</name>
    <dbReference type="NCBI Taxonomy" id="1869"/>
    <lineage>
        <taxon>Bacteria</taxon>
        <taxon>Bacillati</taxon>
        <taxon>Actinomycetota</taxon>
        <taxon>Actinomycetes</taxon>
        <taxon>Micromonosporales</taxon>
        <taxon>Micromonosporaceae</taxon>
        <taxon>Actinoplanes</taxon>
    </lineage>
</organism>
<keyword evidence="5" id="KW-1185">Reference proteome</keyword>
<feature type="domain" description="Nudix hydrolase" evidence="3">
    <location>
        <begin position="15"/>
        <end position="144"/>
    </location>
</feature>
<dbReference type="PROSITE" id="PS51462">
    <property type="entry name" value="NUDIX"/>
    <property type="match status" value="1"/>
</dbReference>